<name>A0A645GJ29_9ZZZZ</name>
<evidence type="ECO:0000313" key="1">
    <source>
        <dbReference type="EMBL" id="MPN26938.1"/>
    </source>
</evidence>
<reference evidence="1" key="1">
    <citation type="submission" date="2019-08" db="EMBL/GenBank/DDBJ databases">
        <authorList>
            <person name="Kucharzyk K."/>
            <person name="Murdoch R.W."/>
            <person name="Higgins S."/>
            <person name="Loffler F."/>
        </authorList>
    </citation>
    <scope>NUCLEOTIDE SEQUENCE</scope>
</reference>
<sequence>MFGDWAAAGSKDLPAVAHEKVVDVLKNHEVKPIDADILKDMQAIVDKADRAFKEG</sequence>
<gene>
    <name evidence="1" type="ORF">SDC9_174364</name>
</gene>
<comment type="caution">
    <text evidence="1">The sequence shown here is derived from an EMBL/GenBank/DDBJ whole genome shotgun (WGS) entry which is preliminary data.</text>
</comment>
<dbReference type="AlphaFoldDB" id="A0A645GJ29"/>
<proteinExistence type="predicted"/>
<dbReference type="InterPro" id="IPR038601">
    <property type="entry name" value="MttB-like_sf"/>
</dbReference>
<dbReference type="EMBL" id="VSSQ01076642">
    <property type="protein sequence ID" value="MPN26938.1"/>
    <property type="molecule type" value="Genomic_DNA"/>
</dbReference>
<protein>
    <submittedName>
        <fullName evidence="1">Uncharacterized protein</fullName>
    </submittedName>
</protein>
<accession>A0A645GJ29</accession>
<organism evidence="1">
    <name type="scientific">bioreactor metagenome</name>
    <dbReference type="NCBI Taxonomy" id="1076179"/>
    <lineage>
        <taxon>unclassified sequences</taxon>
        <taxon>metagenomes</taxon>
        <taxon>ecological metagenomes</taxon>
    </lineage>
</organism>
<dbReference type="Gene3D" id="3.20.20.480">
    <property type="entry name" value="Trimethylamine methyltransferase-like"/>
    <property type="match status" value="1"/>
</dbReference>